<dbReference type="OrthoDB" id="6382835at2759"/>
<dbReference type="PANTHER" id="PTHR12236:SF95">
    <property type="entry name" value="CUTICULAR PROTEIN 76BD, ISOFORM C-RELATED"/>
    <property type="match status" value="1"/>
</dbReference>
<proteinExistence type="evidence at transcript level"/>
<evidence type="ECO:0000313" key="3">
    <source>
        <dbReference type="EMBL" id="JAC05917.1"/>
    </source>
</evidence>
<dbReference type="GO" id="GO:0042302">
    <property type="term" value="F:structural constituent of cuticle"/>
    <property type="evidence" value="ECO:0007669"/>
    <property type="project" value="UniProtKB-UniRule"/>
</dbReference>
<dbReference type="PRINTS" id="PR00947">
    <property type="entry name" value="CUTICLE"/>
</dbReference>
<dbReference type="InterPro" id="IPR031311">
    <property type="entry name" value="CHIT_BIND_RR_consensus"/>
</dbReference>
<dbReference type="PROSITE" id="PS00233">
    <property type="entry name" value="CHIT_BIND_RR_1"/>
    <property type="match status" value="1"/>
</dbReference>
<dbReference type="InterPro" id="IPR000618">
    <property type="entry name" value="Insect_cuticle"/>
</dbReference>
<dbReference type="InterPro" id="IPR051217">
    <property type="entry name" value="Insect_Cuticle_Struc_Prot"/>
</dbReference>
<dbReference type="GO" id="GO:0005615">
    <property type="term" value="C:extracellular space"/>
    <property type="evidence" value="ECO:0007669"/>
    <property type="project" value="TreeGrafter"/>
</dbReference>
<keyword evidence="1 2" id="KW-0193">Cuticle</keyword>
<dbReference type="EMBL" id="GAMC01000639">
    <property type="protein sequence ID" value="JAC05917.1"/>
    <property type="molecule type" value="mRNA"/>
</dbReference>
<protein>
    <submittedName>
        <fullName evidence="3">Adult-specific cuticular protein ACP-20</fullName>
    </submittedName>
</protein>
<feature type="non-terminal residue" evidence="3">
    <location>
        <position position="1"/>
    </location>
</feature>
<dbReference type="Pfam" id="PF00379">
    <property type="entry name" value="Chitin_bind_4"/>
    <property type="match status" value="1"/>
</dbReference>
<dbReference type="AlphaFoldDB" id="W8CBA4"/>
<accession>W8CBA4</accession>
<dbReference type="PROSITE" id="PS51155">
    <property type="entry name" value="CHIT_BIND_RR_2"/>
    <property type="match status" value="1"/>
</dbReference>
<reference evidence="3" key="1">
    <citation type="submission" date="2013-07" db="EMBL/GenBank/DDBJ databases">
        <authorList>
            <person name="Geib S."/>
        </authorList>
    </citation>
    <scope>NUCLEOTIDE SEQUENCE</scope>
</reference>
<dbReference type="PANTHER" id="PTHR12236">
    <property type="entry name" value="STRUCTURAL CONTITUENT OF CUTICLE"/>
    <property type="match status" value="1"/>
</dbReference>
<sequence>RVCWMNKKSNIKMKFVSCVVVAIALLEVACAGYIPHGHASSYASVVQHEIVPHHSAYAVPVNYVVVDDHKNGHYVHEPHHYPKYSFDYGVKDSHTGDHKSQWEHRDGDHVKGGYTLLEADGTTRVVEYTADDHNGFNAVVKKIGHAHHPQVHYLKDAYGYGDHGHYSDGHASSYVQIKQHN</sequence>
<evidence type="ECO:0000256" key="1">
    <source>
        <dbReference type="ARBA" id="ARBA00022460"/>
    </source>
</evidence>
<gene>
    <name evidence="3" type="primary">CU20</name>
</gene>
<evidence type="ECO:0000256" key="2">
    <source>
        <dbReference type="PROSITE-ProRule" id="PRU00497"/>
    </source>
</evidence>
<organism evidence="3">
    <name type="scientific">Ceratitis capitata</name>
    <name type="common">Mediterranean fruit fly</name>
    <name type="synonym">Tephritis capitata</name>
    <dbReference type="NCBI Taxonomy" id="7213"/>
    <lineage>
        <taxon>Eukaryota</taxon>
        <taxon>Metazoa</taxon>
        <taxon>Ecdysozoa</taxon>
        <taxon>Arthropoda</taxon>
        <taxon>Hexapoda</taxon>
        <taxon>Insecta</taxon>
        <taxon>Pterygota</taxon>
        <taxon>Neoptera</taxon>
        <taxon>Endopterygota</taxon>
        <taxon>Diptera</taxon>
        <taxon>Brachycera</taxon>
        <taxon>Muscomorpha</taxon>
        <taxon>Tephritoidea</taxon>
        <taxon>Tephritidae</taxon>
        <taxon>Ceratitis</taxon>
        <taxon>Ceratitis</taxon>
    </lineage>
</organism>
<reference evidence="3" key="2">
    <citation type="journal article" date="2014" name="BMC Genomics">
        <title>A genomic perspective to assessing quality of mass-reared SIT flies used in Mediterranean fruit fly (Ceratitis capitata) eradication in California.</title>
        <authorList>
            <person name="Calla B."/>
            <person name="Hall B."/>
            <person name="Hou S."/>
            <person name="Geib S.M."/>
        </authorList>
    </citation>
    <scope>NUCLEOTIDE SEQUENCE</scope>
</reference>
<dbReference type="GO" id="GO:0031012">
    <property type="term" value="C:extracellular matrix"/>
    <property type="evidence" value="ECO:0007669"/>
    <property type="project" value="TreeGrafter"/>
</dbReference>
<name>W8CBA4_CERCA</name>